<sequence>MMSIRAPSPGAQPAPWPHSQPGEPGTAKRRRLEDLADCEACVTPGLEDSAASPGAPVPASVVILSEDCTLQVPLDGFSLVVEAMPDSVLQVTLEDHTLILVPQDLLGPADQSSQGQSGSADGLDVGALLRTPREDHVVVVVEQPGLGVCVPEIAGEEEVLEYDGPVELLPLHVGPPAGFTAGLLLRRAAALSPDSQGSLSESFSLLESCSRGLIFDQDFHLVRPFPTSPLQPLPPFPSPGPHERPVRLPGPHRKARRRLFLD</sequence>
<gene>
    <name evidence="4" type="primary">LOC101586696</name>
</gene>
<dbReference type="GeneID" id="101586696"/>
<name>A0A6P3EKU9_OCTDE</name>
<evidence type="ECO:0000256" key="1">
    <source>
        <dbReference type="ARBA" id="ARBA00009113"/>
    </source>
</evidence>
<keyword evidence="3" id="KW-1185">Reference proteome</keyword>
<dbReference type="OrthoDB" id="9717112at2759"/>
<evidence type="ECO:0000256" key="2">
    <source>
        <dbReference type="SAM" id="MobiDB-lite"/>
    </source>
</evidence>
<dbReference type="AlphaFoldDB" id="A0A6P3EKU9"/>
<proteinExistence type="inferred from homology"/>
<feature type="region of interest" description="Disordered" evidence="2">
    <location>
        <begin position="230"/>
        <end position="251"/>
    </location>
</feature>
<evidence type="ECO:0000313" key="3">
    <source>
        <dbReference type="Proteomes" id="UP000515203"/>
    </source>
</evidence>
<accession>A0A6P3EKU9</accession>
<feature type="region of interest" description="Disordered" evidence="2">
    <location>
        <begin position="1"/>
        <end position="32"/>
    </location>
</feature>
<organism evidence="3 4">
    <name type="scientific">Octodon degus</name>
    <name type="common">Degu</name>
    <name type="synonym">Sciurus degus</name>
    <dbReference type="NCBI Taxonomy" id="10160"/>
    <lineage>
        <taxon>Eukaryota</taxon>
        <taxon>Metazoa</taxon>
        <taxon>Chordata</taxon>
        <taxon>Craniata</taxon>
        <taxon>Vertebrata</taxon>
        <taxon>Euteleostomi</taxon>
        <taxon>Mammalia</taxon>
        <taxon>Eutheria</taxon>
        <taxon>Euarchontoglires</taxon>
        <taxon>Glires</taxon>
        <taxon>Rodentia</taxon>
        <taxon>Hystricomorpha</taxon>
        <taxon>Octodontidae</taxon>
        <taxon>Octodon</taxon>
    </lineage>
</organism>
<dbReference type="Proteomes" id="UP000515203">
    <property type="component" value="Unplaced"/>
</dbReference>
<dbReference type="InParanoid" id="A0A6P3EKU9"/>
<dbReference type="RefSeq" id="XP_004625260.1">
    <property type="nucleotide sequence ID" value="XM_004625203.1"/>
</dbReference>
<dbReference type="InterPro" id="IPR018903">
    <property type="entry name" value="PRR23"/>
</dbReference>
<dbReference type="PANTHER" id="PTHR31813:SF4">
    <property type="entry name" value="PROLINE-RICH PROTEIN 23A"/>
    <property type="match status" value="1"/>
</dbReference>
<comment type="similarity">
    <text evidence="1">Belongs to the PRR23 family.</text>
</comment>
<reference evidence="4" key="1">
    <citation type="submission" date="2025-08" db="UniProtKB">
        <authorList>
            <consortium name="RefSeq"/>
        </authorList>
    </citation>
    <scope>IDENTIFICATION</scope>
</reference>
<protein>
    <submittedName>
        <fullName evidence="4">Proline-rich protein 23A</fullName>
    </submittedName>
</protein>
<dbReference type="PANTHER" id="PTHR31813">
    <property type="entry name" value="PROLINE-RICH PROTEIN 23B"/>
    <property type="match status" value="1"/>
</dbReference>
<dbReference type="Pfam" id="PF10630">
    <property type="entry name" value="DUF2476"/>
    <property type="match status" value="1"/>
</dbReference>
<feature type="compositionally biased region" description="Pro residues" evidence="2">
    <location>
        <begin position="230"/>
        <end position="240"/>
    </location>
</feature>
<evidence type="ECO:0000313" key="4">
    <source>
        <dbReference type="RefSeq" id="XP_004625260.1"/>
    </source>
</evidence>